<dbReference type="Proteomes" id="UP000188268">
    <property type="component" value="Unassembled WGS sequence"/>
</dbReference>
<sequence length="33" mass="3752">MNFYHLKLVDPVGVFVPQVGFALAVDLEDGFKW</sequence>
<evidence type="ECO:0000313" key="1">
    <source>
        <dbReference type="EMBL" id="OMO52822.1"/>
    </source>
</evidence>
<gene>
    <name evidence="1" type="ORF">CCACVL1_29063</name>
</gene>
<accession>A0A1R3G405</accession>
<reference evidence="1 2" key="1">
    <citation type="submission" date="2013-09" db="EMBL/GenBank/DDBJ databases">
        <title>Corchorus capsularis genome sequencing.</title>
        <authorList>
            <person name="Alam M."/>
            <person name="Haque M.S."/>
            <person name="Islam M.S."/>
            <person name="Emdad E.M."/>
            <person name="Islam M.M."/>
            <person name="Ahmed B."/>
            <person name="Halim A."/>
            <person name="Hossen Q.M.M."/>
            <person name="Hossain M.Z."/>
            <person name="Ahmed R."/>
            <person name="Khan M.M."/>
            <person name="Islam R."/>
            <person name="Rashid M.M."/>
            <person name="Khan S.A."/>
            <person name="Rahman M.S."/>
            <person name="Alam M."/>
        </authorList>
    </citation>
    <scope>NUCLEOTIDE SEQUENCE [LARGE SCALE GENOMIC DNA]</scope>
    <source>
        <strain evidence="2">cv. CVL-1</strain>
        <tissue evidence="1">Whole seedling</tissue>
    </source>
</reference>
<protein>
    <submittedName>
        <fullName evidence="1">Uncharacterized protein</fullName>
    </submittedName>
</protein>
<proteinExistence type="predicted"/>
<comment type="caution">
    <text evidence="1">The sequence shown here is derived from an EMBL/GenBank/DDBJ whole genome shotgun (WGS) entry which is preliminary data.</text>
</comment>
<keyword evidence="2" id="KW-1185">Reference proteome</keyword>
<organism evidence="1 2">
    <name type="scientific">Corchorus capsularis</name>
    <name type="common">Jute</name>
    <dbReference type="NCBI Taxonomy" id="210143"/>
    <lineage>
        <taxon>Eukaryota</taxon>
        <taxon>Viridiplantae</taxon>
        <taxon>Streptophyta</taxon>
        <taxon>Embryophyta</taxon>
        <taxon>Tracheophyta</taxon>
        <taxon>Spermatophyta</taxon>
        <taxon>Magnoliopsida</taxon>
        <taxon>eudicotyledons</taxon>
        <taxon>Gunneridae</taxon>
        <taxon>Pentapetalae</taxon>
        <taxon>rosids</taxon>
        <taxon>malvids</taxon>
        <taxon>Malvales</taxon>
        <taxon>Malvaceae</taxon>
        <taxon>Grewioideae</taxon>
        <taxon>Apeibeae</taxon>
        <taxon>Corchorus</taxon>
    </lineage>
</organism>
<evidence type="ECO:0000313" key="2">
    <source>
        <dbReference type="Proteomes" id="UP000188268"/>
    </source>
</evidence>
<dbReference type="EMBL" id="AWWV01015401">
    <property type="protein sequence ID" value="OMO52822.1"/>
    <property type="molecule type" value="Genomic_DNA"/>
</dbReference>
<dbReference type="Gramene" id="OMO52822">
    <property type="protein sequence ID" value="OMO52822"/>
    <property type="gene ID" value="CCACVL1_29063"/>
</dbReference>
<dbReference type="AlphaFoldDB" id="A0A1R3G405"/>
<name>A0A1R3G405_COCAP</name>